<dbReference type="GO" id="GO:0016887">
    <property type="term" value="F:ATP hydrolysis activity"/>
    <property type="evidence" value="ECO:0007669"/>
    <property type="project" value="InterPro"/>
</dbReference>
<dbReference type="PROSITE" id="PS00674">
    <property type="entry name" value="AAA"/>
    <property type="match status" value="1"/>
</dbReference>
<feature type="compositionally biased region" description="Gly residues" evidence="5">
    <location>
        <begin position="838"/>
        <end position="847"/>
    </location>
</feature>
<keyword evidence="9" id="KW-1185">Reference proteome</keyword>
<evidence type="ECO:0000256" key="2">
    <source>
        <dbReference type="ARBA" id="ARBA00022741"/>
    </source>
</evidence>
<dbReference type="InterPro" id="IPR003593">
    <property type="entry name" value="AAA+_ATPase"/>
</dbReference>
<feature type="region of interest" description="Disordered" evidence="5">
    <location>
        <begin position="1000"/>
        <end position="1030"/>
    </location>
</feature>
<dbReference type="Proteomes" id="UP000316726">
    <property type="component" value="Chromosome 5"/>
</dbReference>
<keyword evidence="2" id="KW-0547">Nucleotide-binding</keyword>
<dbReference type="STRING" id="1764295.A0A5B8ML96"/>
<dbReference type="OrthoDB" id="5421at2759"/>
<dbReference type="InterPro" id="IPR045199">
    <property type="entry name" value="ATAD2-like"/>
</dbReference>
<name>A0A5B8ML96_9CHLO</name>
<reference evidence="7" key="2">
    <citation type="submission" date="2021-01" db="EMBL/GenBank/DDBJ databases">
        <authorList>
            <person name="Corre E."/>
            <person name="Pelletier E."/>
            <person name="Niang G."/>
            <person name="Scheremetjew M."/>
            <person name="Finn R."/>
            <person name="Kale V."/>
            <person name="Holt S."/>
            <person name="Cochrane G."/>
            <person name="Meng A."/>
            <person name="Brown T."/>
            <person name="Cohen L."/>
        </authorList>
    </citation>
    <scope>NUCLEOTIDE SEQUENCE</scope>
    <source>
        <strain evidence="7">CCMP1205</strain>
    </source>
</reference>
<dbReference type="EMBL" id="HBHL01012684">
    <property type="protein sequence ID" value="CAD9719452.1"/>
    <property type="molecule type" value="Transcribed_RNA"/>
</dbReference>
<dbReference type="AlphaFoldDB" id="A0A5B8ML96"/>
<gene>
    <name evidence="8" type="ORF">A3770_05p36970</name>
    <name evidence="7" type="ORF">CPRI1469_LOCUS8318</name>
</gene>
<dbReference type="GO" id="GO:0005524">
    <property type="term" value="F:ATP binding"/>
    <property type="evidence" value="ECO:0007669"/>
    <property type="project" value="UniProtKB-KW"/>
</dbReference>
<protein>
    <submittedName>
        <fullName evidence="8">P-loop-containing nucleoside triphosphate hydrolase</fullName>
    </submittedName>
</protein>
<dbReference type="SUPFAM" id="SSF52540">
    <property type="entry name" value="P-loop containing nucleoside triphosphate hydrolases"/>
    <property type="match status" value="2"/>
</dbReference>
<keyword evidence="4" id="KW-0103">Bromodomain</keyword>
<dbReference type="GO" id="GO:0006334">
    <property type="term" value="P:nucleosome assembly"/>
    <property type="evidence" value="ECO:0007669"/>
    <property type="project" value="TreeGrafter"/>
</dbReference>
<evidence type="ECO:0000256" key="4">
    <source>
        <dbReference type="ARBA" id="ARBA00023117"/>
    </source>
</evidence>
<feature type="compositionally biased region" description="Basic and acidic residues" evidence="5">
    <location>
        <begin position="212"/>
        <end position="234"/>
    </location>
</feature>
<reference evidence="8 9" key="1">
    <citation type="submission" date="2018-07" db="EMBL/GenBank/DDBJ databases">
        <title>The complete nuclear genome of the prasinophyte Chloropicon primus (CCMP1205).</title>
        <authorList>
            <person name="Pombert J.-F."/>
            <person name="Otis C."/>
            <person name="Turmel M."/>
            <person name="Lemieux C."/>
        </authorList>
    </citation>
    <scope>NUCLEOTIDE SEQUENCE [LARGE SCALE GENOMIC DNA]</scope>
    <source>
        <strain evidence="8 9">CCMP1205</strain>
    </source>
</reference>
<evidence type="ECO:0000259" key="6">
    <source>
        <dbReference type="SMART" id="SM00382"/>
    </source>
</evidence>
<dbReference type="Gene3D" id="1.20.920.10">
    <property type="entry name" value="Bromodomain-like"/>
    <property type="match status" value="1"/>
</dbReference>
<dbReference type="FunFam" id="3.40.50.300:FF:000061">
    <property type="entry name" value="ATPase family, AAA domain-containing 2"/>
    <property type="match status" value="1"/>
</dbReference>
<feature type="region of interest" description="Disordered" evidence="5">
    <location>
        <begin position="13"/>
        <end position="144"/>
    </location>
</feature>
<feature type="compositionally biased region" description="Acidic residues" evidence="5">
    <location>
        <begin position="76"/>
        <end position="90"/>
    </location>
</feature>
<dbReference type="GO" id="GO:0045815">
    <property type="term" value="P:transcription initiation-coupled chromatin remodeling"/>
    <property type="evidence" value="ECO:0007669"/>
    <property type="project" value="TreeGrafter"/>
</dbReference>
<dbReference type="GO" id="GO:0042393">
    <property type="term" value="F:histone binding"/>
    <property type="evidence" value="ECO:0007669"/>
    <property type="project" value="TreeGrafter"/>
</dbReference>
<dbReference type="Pfam" id="PF00004">
    <property type="entry name" value="AAA"/>
    <property type="match status" value="1"/>
</dbReference>
<dbReference type="PANTHER" id="PTHR23069:SF0">
    <property type="entry name" value="TAT-BINDING HOMOLOG 7"/>
    <property type="match status" value="1"/>
</dbReference>
<evidence type="ECO:0000256" key="1">
    <source>
        <dbReference type="ARBA" id="ARBA00006914"/>
    </source>
</evidence>
<dbReference type="InterPro" id="IPR027417">
    <property type="entry name" value="P-loop_NTPase"/>
</dbReference>
<dbReference type="SMART" id="SM00382">
    <property type="entry name" value="AAA"/>
    <property type="match status" value="1"/>
</dbReference>
<feature type="compositionally biased region" description="Acidic residues" evidence="5">
    <location>
        <begin position="111"/>
        <end position="121"/>
    </location>
</feature>
<evidence type="ECO:0000256" key="5">
    <source>
        <dbReference type="SAM" id="MobiDB-lite"/>
    </source>
</evidence>
<feature type="domain" description="AAA+ ATPase" evidence="6">
    <location>
        <begin position="390"/>
        <end position="531"/>
    </location>
</feature>
<comment type="similarity">
    <text evidence="1">Belongs to the AAA ATPase family.</text>
</comment>
<proteinExistence type="inferred from homology"/>
<dbReference type="Gene3D" id="3.40.50.300">
    <property type="entry name" value="P-loop containing nucleotide triphosphate hydrolases"/>
    <property type="match status" value="1"/>
</dbReference>
<dbReference type="EMBL" id="CP031038">
    <property type="protein sequence ID" value="QDZ21179.1"/>
    <property type="molecule type" value="Genomic_DNA"/>
</dbReference>
<keyword evidence="8" id="KW-0378">Hydrolase</keyword>
<dbReference type="PANTHER" id="PTHR23069">
    <property type="entry name" value="AAA DOMAIN-CONTAINING"/>
    <property type="match status" value="1"/>
</dbReference>
<feature type="region of interest" description="Disordered" evidence="5">
    <location>
        <begin position="838"/>
        <end position="857"/>
    </location>
</feature>
<keyword evidence="3" id="KW-0067">ATP-binding</keyword>
<evidence type="ECO:0000313" key="8">
    <source>
        <dbReference type="EMBL" id="QDZ21179.1"/>
    </source>
</evidence>
<dbReference type="GO" id="GO:0003682">
    <property type="term" value="F:chromatin binding"/>
    <property type="evidence" value="ECO:0007669"/>
    <property type="project" value="TreeGrafter"/>
</dbReference>
<dbReference type="InterPro" id="IPR041569">
    <property type="entry name" value="AAA_lid_3"/>
</dbReference>
<sequence length="1149" mass="129581">MSRVDPVLKEYLEKQAEGPAASAHKENAEVEPGGLHVTRSSSLPASPLQDITEGDNADNKRYSFRTRRQSRNTLMESDEEEEDEYADEGDGGPPPPQAPRYTGIRTRLAEPMEEDLAEPEEDVRQQDELDELGNTGRYPRRNRKSVVIFDPYEEPTVSRRRRVGRGAIENEEEEEVIEDERMKPFGRYSADHGYSTRFRRVAEPNFGEGNDVSEHAGAEPRRSRRVRTEAKRYMPGEYLGNDDREAPSPRKRLRRIQRQRERDSYGSHQRYSRRRIGGDSEDDLIQDRNDHLWGLLAEAAQQDATANPTPGGAASNPLMQPLMPPDLSRSLAGNPFAQKSKNVEITPISVDASITFSDIGGLEHYVHSLKEMVFLPLVYPEIFRKFHLNPPKGVLLHGPPGTGKTLCARALAAAAKRSGQNVSFFMRKGADVLSKWVGESERQLRLLFEEAQKRQPSIIFFDEIDGLCPVRSSKQDQIHNSIVSTLLALMDGLDNRGQVVVIGATNRIDAVDSALRRPGRFDRELSFPLPNVEARKEILGIHTKKWQKPMEEELKEDLANSCVGYCGADLKALCTEATLQALRRHYPQIYAKEEKLLIDTEAIKIQKEDFISAQKSITPASQRSAVVHAKPLPKHLSKCLSKEMGRVREVCSVIFDPSEKTMSSKLAGKRIDYARVLQKFTCRSRLCICGDADVAGMGQDLLSAALLHDLEAMPCFAIGHPDLLAFAGAHTPEEALVSIICEARKAAPSILYLPNCDIWWTTSSYLLKSTFLALMNDLMSADVPLLFLATCDCGPSEIPEDLRAVFFGNAFCMRQLTLEEKLDCFDDIMVMVKEGYEGGKGSSGAGPSGEEDLPLAPPDEQVLQGKALQLKLDEEEENLRQLRMVFRSQVLKLLCEHRWRVFTEPLREEEKKEVENKGGSSMDLLTLLRSIDTKKVSSAKEFEKAIADIVSTTEALYSESIAEDARIISRAHALKDAVDVWLETLPKELASKCEGIVEKRRQEEGKKKEEENATRRVSARSLGEVMDDSVKHLDPEALARKLRSERRQAEEQEALEAKKLEEERETERLRKEEEDRKRAEEQKKKEVPMTPPTLENLLQLQGKLEVEVADKRSVHDLESFHACLKQLTWSYRMEPNRINVCEALIDFMA</sequence>
<dbReference type="Pfam" id="PF17862">
    <property type="entry name" value="AAA_lid_3"/>
    <property type="match status" value="1"/>
</dbReference>
<feature type="compositionally biased region" description="Basic and acidic residues" evidence="5">
    <location>
        <begin position="1045"/>
        <end position="1087"/>
    </location>
</feature>
<feature type="region of interest" description="Disordered" evidence="5">
    <location>
        <begin position="1043"/>
        <end position="1089"/>
    </location>
</feature>
<dbReference type="Gene3D" id="1.10.8.60">
    <property type="match status" value="1"/>
</dbReference>
<organism evidence="8 9">
    <name type="scientific">Chloropicon primus</name>
    <dbReference type="NCBI Taxonomy" id="1764295"/>
    <lineage>
        <taxon>Eukaryota</taxon>
        <taxon>Viridiplantae</taxon>
        <taxon>Chlorophyta</taxon>
        <taxon>Chloropicophyceae</taxon>
        <taxon>Chloropicales</taxon>
        <taxon>Chloropicaceae</taxon>
        <taxon>Chloropicon</taxon>
    </lineage>
</organism>
<dbReference type="InterPro" id="IPR003959">
    <property type="entry name" value="ATPase_AAA_core"/>
</dbReference>
<dbReference type="GO" id="GO:0005634">
    <property type="term" value="C:nucleus"/>
    <property type="evidence" value="ECO:0007669"/>
    <property type="project" value="TreeGrafter"/>
</dbReference>
<dbReference type="InterPro" id="IPR036427">
    <property type="entry name" value="Bromodomain-like_sf"/>
</dbReference>
<evidence type="ECO:0000256" key="3">
    <source>
        <dbReference type="ARBA" id="ARBA00022840"/>
    </source>
</evidence>
<feature type="region of interest" description="Disordered" evidence="5">
    <location>
        <begin position="204"/>
        <end position="283"/>
    </location>
</feature>
<evidence type="ECO:0000313" key="9">
    <source>
        <dbReference type="Proteomes" id="UP000316726"/>
    </source>
</evidence>
<evidence type="ECO:0000313" key="7">
    <source>
        <dbReference type="EMBL" id="CAD9719452.1"/>
    </source>
</evidence>
<dbReference type="FunFam" id="1.10.8.60:FF:000016">
    <property type="entry name" value="ATPase family AAA domain-containing protein 2B"/>
    <property type="match status" value="1"/>
</dbReference>
<accession>A0A5B8ML96</accession>
<feature type="compositionally biased region" description="Basic and acidic residues" evidence="5">
    <location>
        <begin position="1000"/>
        <end position="1014"/>
    </location>
</feature>
<dbReference type="GO" id="GO:0006337">
    <property type="term" value="P:nucleosome disassembly"/>
    <property type="evidence" value="ECO:0007669"/>
    <property type="project" value="TreeGrafter"/>
</dbReference>
<dbReference type="InterPro" id="IPR003960">
    <property type="entry name" value="ATPase_AAA_CS"/>
</dbReference>